<gene>
    <name evidence="1" type="ORF">D8869_10000</name>
    <name evidence="2" type="ORF">NCTC11085_00195</name>
</gene>
<dbReference type="Proteomes" id="UP000280406">
    <property type="component" value="Unassembled WGS sequence"/>
</dbReference>
<proteinExistence type="predicted"/>
<evidence type="ECO:0000313" key="2">
    <source>
        <dbReference type="EMBL" id="SQF33723.1"/>
    </source>
</evidence>
<dbReference type="EMBL" id="LS483346">
    <property type="protein sequence ID" value="SQF33723.1"/>
    <property type="molecule type" value="Genomic_DNA"/>
</dbReference>
<name>A0A2X3VS40_STRSA</name>
<protein>
    <submittedName>
        <fullName evidence="2">Uncharacterized protein</fullName>
    </submittedName>
</protein>
<dbReference type="RefSeq" id="WP_002926303.1">
    <property type="nucleotide sequence ID" value="NZ_CP071430.1"/>
</dbReference>
<sequence>MKIQDVWVEEIINNKCYVEYWTIITVKYRRKSYELKHLILADYYLTHEELVKVIQKERKEELLAHVNYVRRVSREENKRYKNRQIIPGIKKLWYNLLP</sequence>
<evidence type="ECO:0000313" key="4">
    <source>
        <dbReference type="Proteomes" id="UP000280406"/>
    </source>
</evidence>
<evidence type="ECO:0000313" key="3">
    <source>
        <dbReference type="Proteomes" id="UP000249623"/>
    </source>
</evidence>
<evidence type="ECO:0000313" key="1">
    <source>
        <dbReference type="EMBL" id="RSI51461.1"/>
    </source>
</evidence>
<accession>A0A2X3VS40</accession>
<dbReference type="Proteomes" id="UP000249623">
    <property type="component" value="Chromosome 1"/>
</dbReference>
<reference evidence="1 4" key="2">
    <citation type="submission" date="2018-11" db="EMBL/GenBank/DDBJ databases">
        <title>Species Designations Belie Phenotypic and Genotypic Heterogeneity in Oral Streptococci.</title>
        <authorList>
            <person name="Velsko I."/>
        </authorList>
    </citation>
    <scope>NUCLEOTIDE SEQUENCE [LARGE SCALE GENOMIC DNA]</scope>
    <source>
        <strain evidence="1 4">BCC37</strain>
    </source>
</reference>
<reference evidence="2 3" key="1">
    <citation type="submission" date="2018-06" db="EMBL/GenBank/DDBJ databases">
        <authorList>
            <consortium name="Pathogen Informatics"/>
            <person name="Doyle S."/>
        </authorList>
    </citation>
    <scope>NUCLEOTIDE SEQUENCE [LARGE SCALE GENOMIC DNA]</scope>
    <source>
        <strain evidence="2 3">NCTC11085</strain>
    </source>
</reference>
<dbReference type="EMBL" id="RJND01000007">
    <property type="protein sequence ID" value="RSI51461.1"/>
    <property type="molecule type" value="Genomic_DNA"/>
</dbReference>
<dbReference type="AlphaFoldDB" id="A0A2X3VS40"/>
<organism evidence="2 3">
    <name type="scientific">Streptococcus sanguinis</name>
    <dbReference type="NCBI Taxonomy" id="1305"/>
    <lineage>
        <taxon>Bacteria</taxon>
        <taxon>Bacillati</taxon>
        <taxon>Bacillota</taxon>
        <taxon>Bacilli</taxon>
        <taxon>Lactobacillales</taxon>
        <taxon>Streptococcaceae</taxon>
        <taxon>Streptococcus</taxon>
    </lineage>
</organism>